<proteinExistence type="predicted"/>
<protein>
    <recommendedName>
        <fullName evidence="4">Transmembrane protein</fullName>
    </recommendedName>
</protein>
<name>A0A7J6RQD3_PEROL</name>
<evidence type="ECO:0000313" key="2">
    <source>
        <dbReference type="EMBL" id="KAF4722898.1"/>
    </source>
</evidence>
<keyword evidence="1" id="KW-0472">Membrane</keyword>
<sequence>MSSTLSLQCYLAGRLRLTLCRWHSLLLVNNPIISNVFDCLNSLILGGWMVVARRRTLWAEVVVLVEGVLVVVLVEGVLVVVLVEGVLVVVLVEGVLVVVLVEGVLVVVL</sequence>
<dbReference type="AlphaFoldDB" id="A0A7J6RQD3"/>
<comment type="caution">
    <text evidence="2">The sequence shown here is derived from an EMBL/GenBank/DDBJ whole genome shotgun (WGS) entry which is preliminary data.</text>
</comment>
<keyword evidence="3" id="KW-1185">Reference proteome</keyword>
<feature type="transmembrane region" description="Helical" evidence="1">
    <location>
        <begin position="58"/>
        <end position="80"/>
    </location>
</feature>
<dbReference type="Proteomes" id="UP000553632">
    <property type="component" value="Unassembled WGS sequence"/>
</dbReference>
<evidence type="ECO:0000313" key="3">
    <source>
        <dbReference type="Proteomes" id="UP000553632"/>
    </source>
</evidence>
<gene>
    <name evidence="2" type="ORF">FOZ63_005442</name>
</gene>
<organism evidence="2 3">
    <name type="scientific">Perkinsus olseni</name>
    <name type="common">Perkinsus atlanticus</name>
    <dbReference type="NCBI Taxonomy" id="32597"/>
    <lineage>
        <taxon>Eukaryota</taxon>
        <taxon>Sar</taxon>
        <taxon>Alveolata</taxon>
        <taxon>Perkinsozoa</taxon>
        <taxon>Perkinsea</taxon>
        <taxon>Perkinsida</taxon>
        <taxon>Perkinsidae</taxon>
        <taxon>Perkinsus</taxon>
    </lineage>
</organism>
<reference evidence="2 3" key="1">
    <citation type="submission" date="2020-04" db="EMBL/GenBank/DDBJ databases">
        <title>Perkinsus olseni comparative genomics.</title>
        <authorList>
            <person name="Bogema D.R."/>
        </authorList>
    </citation>
    <scope>NUCLEOTIDE SEQUENCE [LARGE SCALE GENOMIC DNA]</scope>
    <source>
        <strain evidence="2 3">ATCC PRA-207</strain>
    </source>
</reference>
<feature type="non-terminal residue" evidence="2">
    <location>
        <position position="1"/>
    </location>
</feature>
<accession>A0A7J6RQD3</accession>
<evidence type="ECO:0008006" key="4">
    <source>
        <dbReference type="Google" id="ProtNLM"/>
    </source>
</evidence>
<keyword evidence="1" id="KW-1133">Transmembrane helix</keyword>
<keyword evidence="1" id="KW-0812">Transmembrane</keyword>
<feature type="transmembrane region" description="Helical" evidence="1">
    <location>
        <begin position="86"/>
        <end position="108"/>
    </location>
</feature>
<dbReference type="EMBL" id="JABANO010023816">
    <property type="protein sequence ID" value="KAF4722898.1"/>
    <property type="molecule type" value="Genomic_DNA"/>
</dbReference>
<evidence type="ECO:0000256" key="1">
    <source>
        <dbReference type="SAM" id="Phobius"/>
    </source>
</evidence>